<evidence type="ECO:0000313" key="1">
    <source>
        <dbReference type="EMBL" id="MBB3325638.1"/>
    </source>
</evidence>
<proteinExistence type="predicted"/>
<dbReference type="EMBL" id="JACHZG010000001">
    <property type="protein sequence ID" value="MBB3325638.1"/>
    <property type="molecule type" value="Genomic_DNA"/>
</dbReference>
<evidence type="ECO:0000313" key="2">
    <source>
        <dbReference type="Proteomes" id="UP000565572"/>
    </source>
</evidence>
<organism evidence="1 2">
    <name type="scientific">Microlunatus antarcticus</name>
    <dbReference type="NCBI Taxonomy" id="53388"/>
    <lineage>
        <taxon>Bacteria</taxon>
        <taxon>Bacillati</taxon>
        <taxon>Actinomycetota</taxon>
        <taxon>Actinomycetes</taxon>
        <taxon>Propionibacteriales</taxon>
        <taxon>Propionibacteriaceae</taxon>
        <taxon>Microlunatus</taxon>
    </lineage>
</organism>
<keyword evidence="2" id="KW-1185">Reference proteome</keyword>
<comment type="caution">
    <text evidence="1">The sequence shown here is derived from an EMBL/GenBank/DDBJ whole genome shotgun (WGS) entry which is preliminary data.</text>
</comment>
<dbReference type="Proteomes" id="UP000565572">
    <property type="component" value="Unassembled WGS sequence"/>
</dbReference>
<dbReference type="RefSeq" id="WP_183336658.1">
    <property type="nucleotide sequence ID" value="NZ_JACHZG010000001.1"/>
</dbReference>
<dbReference type="Gene3D" id="3.40.50.300">
    <property type="entry name" value="P-loop containing nucleotide triphosphate hydrolases"/>
    <property type="match status" value="1"/>
</dbReference>
<dbReference type="AlphaFoldDB" id="A0A7W5JSY4"/>
<dbReference type="SUPFAM" id="SSF52540">
    <property type="entry name" value="P-loop containing nucleoside triphosphate hydrolases"/>
    <property type="match status" value="1"/>
</dbReference>
<dbReference type="InterPro" id="IPR027417">
    <property type="entry name" value="P-loop_NTPase"/>
</dbReference>
<gene>
    <name evidence="1" type="ORF">FHX39_000582</name>
</gene>
<name>A0A7W5JSY4_9ACTN</name>
<dbReference type="GO" id="GO:0016301">
    <property type="term" value="F:kinase activity"/>
    <property type="evidence" value="ECO:0007669"/>
    <property type="project" value="UniProtKB-KW"/>
</dbReference>
<sequence length="191" mass="21094">MAVRIRADEAAAFVRSRLAGRSETRWVGIDGLGASGKTTLAATVAAALPGSVVVHVDDFARPSVETWERDRFVAQVLEPLAVGRPARYERWDWASDASLGWVDVAPGLPVVVEGVSSTDVRLGVPWDVTLWVDAPDEVRLARALARDGEAMREQWVERWRPAEEAYEAAQRPQERVDAVVVDDFLRFSASR</sequence>
<reference evidence="1 2" key="1">
    <citation type="submission" date="2020-08" db="EMBL/GenBank/DDBJ databases">
        <title>Sequencing the genomes of 1000 actinobacteria strains.</title>
        <authorList>
            <person name="Klenk H.-P."/>
        </authorList>
    </citation>
    <scope>NUCLEOTIDE SEQUENCE [LARGE SCALE GENOMIC DNA]</scope>
    <source>
        <strain evidence="1 2">DSM 11053</strain>
    </source>
</reference>
<keyword evidence="1" id="KW-0418">Kinase</keyword>
<keyword evidence="1" id="KW-0808">Transferase</keyword>
<accession>A0A7W5JSY4</accession>
<protein>
    <submittedName>
        <fullName evidence="1">Uridine kinase</fullName>
    </submittedName>
</protein>